<keyword evidence="5 8" id="KW-0472">Membrane</keyword>
<dbReference type="RefSeq" id="WP_222969654.1">
    <property type="nucleotide sequence ID" value="NZ_JAINZZ010000095.1"/>
</dbReference>
<evidence type="ECO:0000256" key="6">
    <source>
        <dbReference type="ARBA" id="ARBA00038076"/>
    </source>
</evidence>
<evidence type="ECO:0000256" key="4">
    <source>
        <dbReference type="ARBA" id="ARBA00022989"/>
    </source>
</evidence>
<gene>
    <name evidence="10" type="ORF">K7862_35640</name>
</gene>
<evidence type="ECO:0000256" key="3">
    <source>
        <dbReference type="ARBA" id="ARBA00022692"/>
    </source>
</evidence>
<feature type="transmembrane region" description="Helical" evidence="8">
    <location>
        <begin position="636"/>
        <end position="658"/>
    </location>
</feature>
<sequence>MADEQRPDGQRPHEQKPDGQKPAHGTEGAGIPIPAQARARRPADEAAGDSAHVNGADGTDPGGSADGGGNAGTEGNGTRGNDAEDNGAEGGAAEGNATGQGRGSGLAWVRVRLRAAPAAAVATCLLVLVTALLAAALPRAVDRYENTALRRSVLSAQVRDRGVSLADSYTPGGTEAGDIGPSMDRMDTVEQEFQALVSPPIRLLRDQTVIGMRSSAEADVTDPEVPRTSSHDPAASLVSQRDLPSHLRILSGRLPRPVQSAGATSIEGVVTQKMAQVLHLRIGQVVHLSSTSPTTVAVRIVGIGVPRDPKAAYWNEDGDLLAPHLTTPLTPPGDEPKTYWHFTVLVDFTATGTIPRLGLSVNLYWHHPMDTAVLAAHDIPAEQQELSSFDSGPLSVALQTDTQSNVRVETTVGALFDEFTTDRKAAAPLVLIAAIGVGTTAAAVLLMAGGLAAERRRAEIALLRSRGGSLRGIGRRLAGETAAAALPGGIAGTLLALVLLPTERWVLPVLLGAVVTLVALLALPMRAAWAVRRPRPAAREDVTALKPSRRRLVAELTVAVLVVGAVVALRQRGTDHGDDPFLAAAPVLVAIAAALILLRVYPLPLRLLARPTGRLRGAVAHLGLARAGRTPASNQLPLLAMLVSLTVASFGGSVLAGIDHGRDRAATATVGADARIDAQNDLAALARQLPDQVRKVPGVGHVVTARVENNSPNTLFPLPWSLVVVTPDDYGKLTREIGLPSFPASVYRGWHGSGPLPAVLSPKLATALGAKTTQINTGVGAIDIRRAATLTTTPAAPGDNFIIVSSDQLGATHPEMAAYRQYLGPTALLAMAAPGRQIDTAALHKVAEHSTTLVSVLTRAEQRAAMSDTALQHGARIIYLWAVAAGAAYSALALLLSLLQAAPQRSTLLARLRTMGMTRRQSRRLVLLEMLPQALLAAVGGVLVGLAVIPLLGPGVDLRALTFGTGPRSLAPVDFGLGLHADPWSLALPSVGLVVLACVVLIAQVWVSGRRRESQELRAGDRT</sequence>
<name>A0ABS7QID2_9ACTN</name>
<feature type="region of interest" description="Disordered" evidence="7">
    <location>
        <begin position="216"/>
        <end position="236"/>
    </location>
</feature>
<evidence type="ECO:0000256" key="8">
    <source>
        <dbReference type="SAM" id="Phobius"/>
    </source>
</evidence>
<feature type="transmembrane region" description="Helical" evidence="8">
    <location>
        <begin position="925"/>
        <end position="952"/>
    </location>
</feature>
<feature type="transmembrane region" description="Helical" evidence="8">
    <location>
        <begin position="986"/>
        <end position="1007"/>
    </location>
</feature>
<evidence type="ECO:0000256" key="7">
    <source>
        <dbReference type="SAM" id="MobiDB-lite"/>
    </source>
</evidence>
<evidence type="ECO:0000256" key="2">
    <source>
        <dbReference type="ARBA" id="ARBA00022475"/>
    </source>
</evidence>
<feature type="compositionally biased region" description="Gly residues" evidence="7">
    <location>
        <begin position="60"/>
        <end position="78"/>
    </location>
</feature>
<comment type="caution">
    <text evidence="10">The sequence shown here is derived from an EMBL/GenBank/DDBJ whole genome shotgun (WGS) entry which is preliminary data.</text>
</comment>
<dbReference type="PANTHER" id="PTHR30572">
    <property type="entry name" value="MEMBRANE COMPONENT OF TRANSPORTER-RELATED"/>
    <property type="match status" value="1"/>
</dbReference>
<keyword evidence="3 8" id="KW-0812">Transmembrane</keyword>
<feature type="transmembrane region" description="Helical" evidence="8">
    <location>
        <begin position="429"/>
        <end position="452"/>
    </location>
</feature>
<evidence type="ECO:0000256" key="1">
    <source>
        <dbReference type="ARBA" id="ARBA00004651"/>
    </source>
</evidence>
<evidence type="ECO:0000259" key="9">
    <source>
        <dbReference type="Pfam" id="PF02687"/>
    </source>
</evidence>
<feature type="region of interest" description="Disordered" evidence="7">
    <location>
        <begin position="1"/>
        <end position="103"/>
    </location>
</feature>
<dbReference type="Pfam" id="PF02687">
    <property type="entry name" value="FtsX"/>
    <property type="match status" value="1"/>
</dbReference>
<feature type="compositionally biased region" description="Gly residues" evidence="7">
    <location>
        <begin position="88"/>
        <end position="103"/>
    </location>
</feature>
<reference evidence="10 11" key="1">
    <citation type="submission" date="2021-08" db="EMBL/GenBank/DDBJ databases">
        <title>WGS of actinomycetes from Thailand.</title>
        <authorList>
            <person name="Thawai C."/>
        </authorList>
    </citation>
    <scope>NUCLEOTIDE SEQUENCE [LARGE SCALE GENOMIC DNA]</scope>
    <source>
        <strain evidence="10 11">PLK6-54</strain>
    </source>
</reference>
<dbReference type="InterPro" id="IPR050250">
    <property type="entry name" value="Macrolide_Exporter_MacB"/>
</dbReference>
<dbReference type="EMBL" id="JAINZZ010000095">
    <property type="protein sequence ID" value="MBY8882928.1"/>
    <property type="molecule type" value="Genomic_DNA"/>
</dbReference>
<feature type="transmembrane region" description="Helical" evidence="8">
    <location>
        <begin position="581"/>
        <end position="601"/>
    </location>
</feature>
<evidence type="ECO:0000256" key="5">
    <source>
        <dbReference type="ARBA" id="ARBA00023136"/>
    </source>
</evidence>
<feature type="transmembrane region" description="Helical" evidence="8">
    <location>
        <begin position="552"/>
        <end position="569"/>
    </location>
</feature>
<accession>A0ABS7QID2</accession>
<feature type="transmembrane region" description="Helical" evidence="8">
    <location>
        <begin position="473"/>
        <end position="499"/>
    </location>
</feature>
<keyword evidence="11" id="KW-1185">Reference proteome</keyword>
<feature type="compositionally biased region" description="Basic and acidic residues" evidence="7">
    <location>
        <begin position="1"/>
        <end position="21"/>
    </location>
</feature>
<dbReference type="Proteomes" id="UP000778578">
    <property type="component" value="Unassembled WGS sequence"/>
</dbReference>
<feature type="transmembrane region" description="Helical" evidence="8">
    <location>
        <begin position="118"/>
        <end position="137"/>
    </location>
</feature>
<feature type="transmembrane region" description="Helical" evidence="8">
    <location>
        <begin position="878"/>
        <end position="899"/>
    </location>
</feature>
<comment type="subcellular location">
    <subcellularLocation>
        <location evidence="1">Cell membrane</location>
        <topology evidence="1">Multi-pass membrane protein</topology>
    </subcellularLocation>
</comment>
<dbReference type="PANTHER" id="PTHR30572:SF4">
    <property type="entry name" value="ABC TRANSPORTER PERMEASE YTRF"/>
    <property type="match status" value="1"/>
</dbReference>
<keyword evidence="2" id="KW-1003">Cell membrane</keyword>
<protein>
    <submittedName>
        <fullName evidence="10">ABC transporter permease</fullName>
    </submittedName>
</protein>
<feature type="transmembrane region" description="Helical" evidence="8">
    <location>
        <begin position="505"/>
        <end position="531"/>
    </location>
</feature>
<dbReference type="InterPro" id="IPR003838">
    <property type="entry name" value="ABC3_permease_C"/>
</dbReference>
<proteinExistence type="inferred from homology"/>
<comment type="similarity">
    <text evidence="6">Belongs to the ABC-4 integral membrane protein family.</text>
</comment>
<organism evidence="10 11">
    <name type="scientific">Actinacidiphila acidipaludis</name>
    <dbReference type="NCBI Taxonomy" id="2873382"/>
    <lineage>
        <taxon>Bacteria</taxon>
        <taxon>Bacillati</taxon>
        <taxon>Actinomycetota</taxon>
        <taxon>Actinomycetes</taxon>
        <taxon>Kitasatosporales</taxon>
        <taxon>Streptomycetaceae</taxon>
        <taxon>Actinacidiphila</taxon>
    </lineage>
</organism>
<evidence type="ECO:0000313" key="10">
    <source>
        <dbReference type="EMBL" id="MBY8882928.1"/>
    </source>
</evidence>
<feature type="domain" description="ABC3 transporter permease C-terminal" evidence="9">
    <location>
        <begin position="887"/>
        <end position="1006"/>
    </location>
</feature>
<keyword evidence="4 8" id="KW-1133">Transmembrane helix</keyword>
<evidence type="ECO:0000313" key="11">
    <source>
        <dbReference type="Proteomes" id="UP000778578"/>
    </source>
</evidence>